<protein>
    <submittedName>
        <fullName evidence="1">FAD-binding domain-containing protein</fullName>
    </submittedName>
</protein>
<evidence type="ECO:0000313" key="1">
    <source>
        <dbReference type="EMBL" id="OCK87182.1"/>
    </source>
</evidence>
<accession>A0ACC8ELK0</accession>
<evidence type="ECO:0000313" key="2">
    <source>
        <dbReference type="Proteomes" id="UP000250078"/>
    </source>
</evidence>
<gene>
    <name evidence="1" type="ORF">K441DRAFT_671166</name>
</gene>
<name>A0ACC8ELK0_9PEZI</name>
<organism evidence="1 2">
    <name type="scientific">Cenococcum geophilum 1.58</name>
    <dbReference type="NCBI Taxonomy" id="794803"/>
    <lineage>
        <taxon>Eukaryota</taxon>
        <taxon>Fungi</taxon>
        <taxon>Dikarya</taxon>
        <taxon>Ascomycota</taxon>
        <taxon>Pezizomycotina</taxon>
        <taxon>Dothideomycetes</taxon>
        <taxon>Pleosporomycetidae</taxon>
        <taxon>Gloniales</taxon>
        <taxon>Gloniaceae</taxon>
        <taxon>Cenococcum</taxon>
    </lineage>
</organism>
<keyword evidence="2" id="KW-1185">Reference proteome</keyword>
<dbReference type="Proteomes" id="UP000250078">
    <property type="component" value="Unassembled WGS sequence"/>
</dbReference>
<sequence length="543" mass="61778">MEQAIQAFRSQQISVLVPGQDKYRQAIATSNLLFRFSRPECVVQPENPAQVQTIIKEAAARSIKVTIKCNGHSYAGHSTAFSGISLDLRSMKNAELDMNSKMVTMDAGCQWGDVYDKLIIGHHDGYIINGGRCPTVGVSGFILGAGLGPFTRSFGMGADTLAEATLVTADGSLITVRESDPPTSEKGRLFWALRGAGGGNFGVVVQMKLHVQKLRNLQGMVVAGRYQWFPQSGFTDDVVATMNTFYRTPWPQELTIDTTWICDLRQSSNQGGVRFNVSFDGNKVEYDRLITTHITHPELQTQLKRRVLAEKSSRFLYETLVAQWLEEAERAYPSNKTYELYSSFIFTKSSDFAKITAAICERMAFFRQKFNGEQVNFLVTWIHSGGKASEPQPTDTAFFWREAVFHAYVTVEWVDKWMELEMRLFLASVKKELRPLSLNEKAAFMNFPDRDFPTKLHEERYFGGNKEELRKVKQTWDPNGFFKWVHGVRRPGDPEEDDTAEEYAERTDKFAREQWADQWTYYKADDLEVDLNDLEECLGVESD</sequence>
<reference evidence="1 2" key="1">
    <citation type="journal article" date="2016" name="Nat. Commun.">
        <title>Ectomycorrhizal ecology is imprinted in the genome of the dominant symbiotic fungus Cenococcum geophilum.</title>
        <authorList>
            <consortium name="DOE Joint Genome Institute"/>
            <person name="Peter M."/>
            <person name="Kohler A."/>
            <person name="Ohm R.A."/>
            <person name="Kuo A."/>
            <person name="Krutzmann J."/>
            <person name="Morin E."/>
            <person name="Arend M."/>
            <person name="Barry K.W."/>
            <person name="Binder M."/>
            <person name="Choi C."/>
            <person name="Clum A."/>
            <person name="Copeland A."/>
            <person name="Grisel N."/>
            <person name="Haridas S."/>
            <person name="Kipfer T."/>
            <person name="LaButti K."/>
            <person name="Lindquist E."/>
            <person name="Lipzen A."/>
            <person name="Maire R."/>
            <person name="Meier B."/>
            <person name="Mihaltcheva S."/>
            <person name="Molinier V."/>
            <person name="Murat C."/>
            <person name="Poggeler S."/>
            <person name="Quandt C.A."/>
            <person name="Sperisen C."/>
            <person name="Tritt A."/>
            <person name="Tisserant E."/>
            <person name="Crous P.W."/>
            <person name="Henrissat B."/>
            <person name="Nehls U."/>
            <person name="Egli S."/>
            <person name="Spatafora J.W."/>
            <person name="Grigoriev I.V."/>
            <person name="Martin F.M."/>
        </authorList>
    </citation>
    <scope>NUCLEOTIDE SEQUENCE [LARGE SCALE GENOMIC DNA]</scope>
    <source>
        <strain evidence="1 2">1.58</strain>
    </source>
</reference>
<proteinExistence type="predicted"/>
<dbReference type="EMBL" id="KV748266">
    <property type="protein sequence ID" value="OCK87182.1"/>
    <property type="molecule type" value="Genomic_DNA"/>
</dbReference>